<keyword evidence="2" id="KW-1185">Reference proteome</keyword>
<proteinExistence type="predicted"/>
<comment type="caution">
    <text evidence="1">The sequence shown here is derived from an EMBL/GenBank/DDBJ whole genome shotgun (WGS) entry which is preliminary data.</text>
</comment>
<name>A0ABT0XDI9_9ACTN</name>
<evidence type="ECO:0000313" key="1">
    <source>
        <dbReference type="EMBL" id="MCM2579782.1"/>
    </source>
</evidence>
<reference evidence="1" key="1">
    <citation type="journal article" date="2023" name="Int. J. Syst. Evol. Microbiol.">
        <title>Streptomyces meridianus sp. nov. isolated from brackish water of the Tagus estuary in Alcochete, Portugal.</title>
        <authorList>
            <person name="Santos J.D.N."/>
            <person name="Klimek D."/>
            <person name="Calusinska M."/>
            <person name="Lobo Da Cunha A."/>
            <person name="Catita J."/>
            <person name="Goncalves H."/>
            <person name="Gonzalez I."/>
            <person name="Reyes F."/>
            <person name="Lage O.M."/>
        </authorList>
    </citation>
    <scope>NUCLEOTIDE SEQUENCE</scope>
    <source>
        <strain evidence="1">MTZ3.1</strain>
    </source>
</reference>
<accession>A0ABT0XDI9</accession>
<protein>
    <submittedName>
        <fullName evidence="1">Uncharacterized protein</fullName>
    </submittedName>
</protein>
<organism evidence="1 2">
    <name type="scientific">Streptomyces meridianus</name>
    <dbReference type="NCBI Taxonomy" id="2938945"/>
    <lineage>
        <taxon>Bacteria</taxon>
        <taxon>Bacillati</taxon>
        <taxon>Actinomycetota</taxon>
        <taxon>Actinomycetes</taxon>
        <taxon>Kitasatosporales</taxon>
        <taxon>Streptomycetaceae</taxon>
        <taxon>Streptomyces</taxon>
    </lineage>
</organism>
<sequence length="128" mass="13554">MADAEFTATGVRIGRRLRSVTRAGQVLVRNGRLELLTSYGTEIDSAPVESVRAVRYPFGVRDRALAAVNGTWYLLTLGEQVNGGTPPASSNTRRFTDALRTAGGGTAAVRAARKLRGPLPGATLDGQN</sequence>
<evidence type="ECO:0000313" key="2">
    <source>
        <dbReference type="Proteomes" id="UP001167160"/>
    </source>
</evidence>
<dbReference type="Proteomes" id="UP001167160">
    <property type="component" value="Unassembled WGS sequence"/>
</dbReference>
<dbReference type="EMBL" id="JAMQGM010000046">
    <property type="protein sequence ID" value="MCM2579782.1"/>
    <property type="molecule type" value="Genomic_DNA"/>
</dbReference>
<gene>
    <name evidence="1" type="ORF">M1E25_20940</name>
</gene>